<sequence>MSAFSSPFRPYGAFTAADAARLADALKVIADPARLRILGLLRRHGPTTVSDLVARTGMKQPNVSHHLKVLGQSGLIRTTDAGLREIDVDAVARLSRMIDPGDNGPAATTVDVAPQVAEVIA</sequence>
<dbReference type="PROSITE" id="PS50987">
    <property type="entry name" value="HTH_ARSR_2"/>
    <property type="match status" value="1"/>
</dbReference>
<feature type="domain" description="HTH arsR-type" evidence="4">
    <location>
        <begin position="14"/>
        <end position="109"/>
    </location>
</feature>
<evidence type="ECO:0000313" key="6">
    <source>
        <dbReference type="Proteomes" id="UP000624709"/>
    </source>
</evidence>
<dbReference type="SUPFAM" id="SSF46785">
    <property type="entry name" value="Winged helix' DNA-binding domain"/>
    <property type="match status" value="1"/>
</dbReference>
<dbReference type="CDD" id="cd00090">
    <property type="entry name" value="HTH_ARSR"/>
    <property type="match status" value="1"/>
</dbReference>
<dbReference type="PANTHER" id="PTHR33154">
    <property type="entry name" value="TRANSCRIPTIONAL REGULATOR, ARSR FAMILY"/>
    <property type="match status" value="1"/>
</dbReference>
<evidence type="ECO:0000256" key="2">
    <source>
        <dbReference type="ARBA" id="ARBA00023125"/>
    </source>
</evidence>
<proteinExistence type="predicted"/>
<evidence type="ECO:0000256" key="3">
    <source>
        <dbReference type="ARBA" id="ARBA00023163"/>
    </source>
</evidence>
<dbReference type="InterPro" id="IPR051081">
    <property type="entry name" value="HTH_MetalResp_TranReg"/>
</dbReference>
<dbReference type="PRINTS" id="PR00778">
    <property type="entry name" value="HTHARSR"/>
</dbReference>
<dbReference type="Pfam" id="PF01022">
    <property type="entry name" value="HTH_5"/>
    <property type="match status" value="1"/>
</dbReference>
<dbReference type="InterPro" id="IPR036390">
    <property type="entry name" value="WH_DNA-bd_sf"/>
</dbReference>
<dbReference type="Proteomes" id="UP000624709">
    <property type="component" value="Unassembled WGS sequence"/>
</dbReference>
<dbReference type="InterPro" id="IPR036388">
    <property type="entry name" value="WH-like_DNA-bd_sf"/>
</dbReference>
<evidence type="ECO:0000259" key="4">
    <source>
        <dbReference type="PROSITE" id="PS50987"/>
    </source>
</evidence>
<dbReference type="NCBIfam" id="NF033788">
    <property type="entry name" value="HTH_metalloreg"/>
    <property type="match status" value="1"/>
</dbReference>
<comment type="caution">
    <text evidence="5">The sequence shown here is derived from an EMBL/GenBank/DDBJ whole genome shotgun (WGS) entry which is preliminary data.</text>
</comment>
<keyword evidence="3" id="KW-0804">Transcription</keyword>
<protein>
    <recommendedName>
        <fullName evidence="4">HTH arsR-type domain-containing protein</fullName>
    </recommendedName>
</protein>
<evidence type="ECO:0000256" key="1">
    <source>
        <dbReference type="ARBA" id="ARBA00023015"/>
    </source>
</evidence>
<dbReference type="Gene3D" id="1.10.10.10">
    <property type="entry name" value="Winged helix-like DNA-binding domain superfamily/Winged helix DNA-binding domain"/>
    <property type="match status" value="1"/>
</dbReference>
<gene>
    <name evidence="5" type="ORF">Apa02nite_068790</name>
</gene>
<organism evidence="5 6">
    <name type="scientific">Actinoplanes palleronii</name>
    <dbReference type="NCBI Taxonomy" id="113570"/>
    <lineage>
        <taxon>Bacteria</taxon>
        <taxon>Bacillati</taxon>
        <taxon>Actinomycetota</taxon>
        <taxon>Actinomycetes</taxon>
        <taxon>Micromonosporales</taxon>
        <taxon>Micromonosporaceae</taxon>
        <taxon>Actinoplanes</taxon>
    </lineage>
</organism>
<name>A0ABQ4BJC2_9ACTN</name>
<dbReference type="PANTHER" id="PTHR33154:SF33">
    <property type="entry name" value="TRANSCRIPTIONAL REPRESSOR SDPR"/>
    <property type="match status" value="1"/>
</dbReference>
<dbReference type="InterPro" id="IPR011991">
    <property type="entry name" value="ArsR-like_HTH"/>
</dbReference>
<evidence type="ECO:0000313" key="5">
    <source>
        <dbReference type="EMBL" id="GIE70771.1"/>
    </source>
</evidence>
<dbReference type="InterPro" id="IPR001845">
    <property type="entry name" value="HTH_ArsR_DNA-bd_dom"/>
</dbReference>
<keyword evidence="2" id="KW-0238">DNA-binding</keyword>
<dbReference type="EMBL" id="BOMS01000110">
    <property type="protein sequence ID" value="GIE70771.1"/>
    <property type="molecule type" value="Genomic_DNA"/>
</dbReference>
<reference evidence="5 6" key="1">
    <citation type="submission" date="2021-01" db="EMBL/GenBank/DDBJ databases">
        <title>Whole genome shotgun sequence of Actinoplanes palleronii NBRC 14916.</title>
        <authorList>
            <person name="Komaki H."/>
            <person name="Tamura T."/>
        </authorList>
    </citation>
    <scope>NUCLEOTIDE SEQUENCE [LARGE SCALE GENOMIC DNA]</scope>
    <source>
        <strain evidence="5 6">NBRC 14916</strain>
    </source>
</reference>
<keyword evidence="1" id="KW-0805">Transcription regulation</keyword>
<dbReference type="RefSeq" id="WP_203828770.1">
    <property type="nucleotide sequence ID" value="NZ_BAAATY010000018.1"/>
</dbReference>
<keyword evidence="6" id="KW-1185">Reference proteome</keyword>
<dbReference type="SMART" id="SM00418">
    <property type="entry name" value="HTH_ARSR"/>
    <property type="match status" value="1"/>
</dbReference>
<accession>A0ABQ4BJC2</accession>